<keyword evidence="2" id="KW-1185">Reference proteome</keyword>
<dbReference type="Gene3D" id="2.60.270.20">
    <property type="entry name" value="Cytolysin/lectin"/>
    <property type="match status" value="1"/>
</dbReference>
<dbReference type="InterPro" id="IPR009960">
    <property type="entry name" value="Fruit_body_lectin_fun"/>
</dbReference>
<dbReference type="STRING" id="181874.A0A409VRB9"/>
<protein>
    <recommendedName>
        <fullName evidence="3">Lectin</fullName>
    </recommendedName>
</protein>
<sequence length="143" mass="15793">MSYSITARIYQTNPNAFFQVVEKTVWNYANGGNWTEANGQHILSMGGSGTSGTMRFSSSDTGESFLVALGVHNYKRWGDIVADLKNDQTGIIINPEYYKAGKRATQRERQLSQFTVKNSKGRPLTVNFTDADGKDLACDIIIG</sequence>
<dbReference type="EMBL" id="NHTK01005999">
    <property type="protein sequence ID" value="PPQ68811.1"/>
    <property type="molecule type" value="Genomic_DNA"/>
</dbReference>
<reference evidence="1 2" key="1">
    <citation type="journal article" date="2018" name="Evol. Lett.">
        <title>Horizontal gene cluster transfer increased hallucinogenic mushroom diversity.</title>
        <authorList>
            <person name="Reynolds H.T."/>
            <person name="Vijayakumar V."/>
            <person name="Gluck-Thaler E."/>
            <person name="Korotkin H.B."/>
            <person name="Matheny P.B."/>
            <person name="Slot J.C."/>
        </authorList>
    </citation>
    <scope>NUCLEOTIDE SEQUENCE [LARGE SCALE GENOMIC DNA]</scope>
    <source>
        <strain evidence="1 2">2629</strain>
    </source>
</reference>
<evidence type="ECO:0000313" key="2">
    <source>
        <dbReference type="Proteomes" id="UP000284842"/>
    </source>
</evidence>
<dbReference type="InterPro" id="IPR015926">
    <property type="entry name" value="Cytolysin/lectin"/>
</dbReference>
<name>A0A409VRB9_9AGAR</name>
<dbReference type="AlphaFoldDB" id="A0A409VRB9"/>
<comment type="caution">
    <text evidence="1">The sequence shown here is derived from an EMBL/GenBank/DDBJ whole genome shotgun (WGS) entry which is preliminary data.</text>
</comment>
<dbReference type="InParanoid" id="A0A409VRB9"/>
<dbReference type="Proteomes" id="UP000284842">
    <property type="component" value="Unassembled WGS sequence"/>
</dbReference>
<evidence type="ECO:0008006" key="3">
    <source>
        <dbReference type="Google" id="ProtNLM"/>
    </source>
</evidence>
<accession>A0A409VRB9</accession>
<organism evidence="1 2">
    <name type="scientific">Panaeolus cyanescens</name>
    <dbReference type="NCBI Taxonomy" id="181874"/>
    <lineage>
        <taxon>Eukaryota</taxon>
        <taxon>Fungi</taxon>
        <taxon>Dikarya</taxon>
        <taxon>Basidiomycota</taxon>
        <taxon>Agaricomycotina</taxon>
        <taxon>Agaricomycetes</taxon>
        <taxon>Agaricomycetidae</taxon>
        <taxon>Agaricales</taxon>
        <taxon>Agaricineae</taxon>
        <taxon>Galeropsidaceae</taxon>
        <taxon>Panaeolus</taxon>
    </lineage>
</organism>
<dbReference type="OrthoDB" id="4791458at2759"/>
<dbReference type="SUPFAM" id="SSF63724">
    <property type="entry name" value="Cytolysin/lectin"/>
    <property type="match status" value="1"/>
</dbReference>
<gene>
    <name evidence="1" type="ORF">CVT24_007697</name>
</gene>
<proteinExistence type="predicted"/>
<evidence type="ECO:0000313" key="1">
    <source>
        <dbReference type="EMBL" id="PPQ68811.1"/>
    </source>
</evidence>
<dbReference type="Pfam" id="PF07367">
    <property type="entry name" value="FB_lectin"/>
    <property type="match status" value="1"/>
</dbReference>